<evidence type="ECO:0000256" key="3">
    <source>
        <dbReference type="ARBA" id="ARBA00022833"/>
    </source>
</evidence>
<feature type="compositionally biased region" description="Low complexity" evidence="5">
    <location>
        <begin position="484"/>
        <end position="497"/>
    </location>
</feature>
<feature type="region of interest" description="Disordered" evidence="5">
    <location>
        <begin position="512"/>
        <end position="539"/>
    </location>
</feature>
<name>A0A1W4XB08_AGRPL</name>
<dbReference type="GeneID" id="108742483"/>
<feature type="region of interest" description="Disordered" evidence="5">
    <location>
        <begin position="121"/>
        <end position="165"/>
    </location>
</feature>
<keyword evidence="8" id="KW-0808">Transferase</keyword>
<keyword evidence="2 4" id="KW-0863">Zinc-finger</keyword>
<evidence type="ECO:0000259" key="6">
    <source>
        <dbReference type="PROSITE" id="PS50199"/>
    </source>
</evidence>
<dbReference type="PANTHER" id="PTHR46253">
    <property type="entry name" value="TGF-BETA-ACTIVATED KINASE 1 AND MAP3K7-BINDING PROTEIN TAB"/>
    <property type="match status" value="1"/>
</dbReference>
<dbReference type="STRING" id="224129.A0A1W4XB08"/>
<evidence type="ECO:0000256" key="2">
    <source>
        <dbReference type="ARBA" id="ARBA00022771"/>
    </source>
</evidence>
<feature type="region of interest" description="Disordered" evidence="5">
    <location>
        <begin position="283"/>
        <end position="340"/>
    </location>
</feature>
<evidence type="ECO:0000256" key="5">
    <source>
        <dbReference type="SAM" id="MobiDB-lite"/>
    </source>
</evidence>
<feature type="compositionally biased region" description="Polar residues" evidence="5">
    <location>
        <begin position="455"/>
        <end position="468"/>
    </location>
</feature>
<evidence type="ECO:0000256" key="1">
    <source>
        <dbReference type="ARBA" id="ARBA00022723"/>
    </source>
</evidence>
<dbReference type="InParanoid" id="A0A1W4XB08"/>
<reference evidence="8" key="1">
    <citation type="submission" date="2025-08" db="UniProtKB">
        <authorList>
            <consortium name="RefSeq"/>
        </authorList>
    </citation>
    <scope>IDENTIFICATION</scope>
    <source>
        <tissue evidence="8">Entire body</tissue>
    </source>
</reference>
<keyword evidence="1" id="KW-0479">Metal-binding</keyword>
<dbReference type="Proteomes" id="UP000192223">
    <property type="component" value="Unplaced"/>
</dbReference>
<dbReference type="Gene3D" id="4.10.1060.10">
    <property type="entry name" value="Zinc finger, RanBP2-type"/>
    <property type="match status" value="1"/>
</dbReference>
<evidence type="ECO:0000256" key="4">
    <source>
        <dbReference type="PROSITE-ProRule" id="PRU00322"/>
    </source>
</evidence>
<dbReference type="SMART" id="SM00547">
    <property type="entry name" value="ZnF_RBZ"/>
    <property type="match status" value="1"/>
</dbReference>
<keyword evidence="3" id="KW-0862">Zinc</keyword>
<feature type="domain" description="RanBP2-type" evidence="6">
    <location>
        <begin position="680"/>
        <end position="710"/>
    </location>
</feature>
<dbReference type="GO" id="GO:0008270">
    <property type="term" value="F:zinc ion binding"/>
    <property type="evidence" value="ECO:0007669"/>
    <property type="project" value="UniProtKB-KW"/>
</dbReference>
<dbReference type="CTD" id="23118"/>
<proteinExistence type="predicted"/>
<dbReference type="Pfam" id="PF00641">
    <property type="entry name" value="Zn_ribbon_RanBP"/>
    <property type="match status" value="1"/>
</dbReference>
<feature type="compositionally biased region" description="Low complexity" evidence="5">
    <location>
        <begin position="218"/>
        <end position="234"/>
    </location>
</feature>
<evidence type="ECO:0000313" key="8">
    <source>
        <dbReference type="RefSeq" id="XP_018333219.1"/>
    </source>
</evidence>
<dbReference type="Gene3D" id="1.10.8.10">
    <property type="entry name" value="DNA helicase RuvA subunit, C-terminal domain"/>
    <property type="match status" value="1"/>
</dbReference>
<accession>A0A1W4XB08</accession>
<dbReference type="PROSITE" id="PS01358">
    <property type="entry name" value="ZF_RANBP2_1"/>
    <property type="match status" value="1"/>
</dbReference>
<dbReference type="RefSeq" id="XP_018333219.1">
    <property type="nucleotide sequence ID" value="XM_018477717.2"/>
</dbReference>
<protein>
    <submittedName>
        <fullName evidence="8">Mitogen-activated protein kinase kinase kinase 7-interacting protein 3 homolog isoform X1</fullName>
    </submittedName>
</protein>
<feature type="compositionally biased region" description="Basic residues" evidence="5">
    <location>
        <begin position="128"/>
        <end position="144"/>
    </location>
</feature>
<dbReference type="GO" id="GO:0016301">
    <property type="term" value="F:kinase activity"/>
    <property type="evidence" value="ECO:0007669"/>
    <property type="project" value="UniProtKB-KW"/>
</dbReference>
<dbReference type="AlphaFoldDB" id="A0A1W4XB08"/>
<dbReference type="InterPro" id="IPR036443">
    <property type="entry name" value="Znf_RanBP2_sf"/>
</dbReference>
<feature type="compositionally biased region" description="Basic and acidic residues" evidence="5">
    <location>
        <begin position="283"/>
        <end position="292"/>
    </location>
</feature>
<gene>
    <name evidence="8" type="primary">LOC108742483</name>
</gene>
<dbReference type="PROSITE" id="PS50199">
    <property type="entry name" value="ZF_RANBP2_2"/>
    <property type="match status" value="1"/>
</dbReference>
<feature type="region of interest" description="Disordered" evidence="5">
    <location>
        <begin position="186"/>
        <end position="241"/>
    </location>
</feature>
<dbReference type="KEGG" id="apln:108742483"/>
<keyword evidence="7" id="KW-1185">Reference proteome</keyword>
<dbReference type="SUPFAM" id="SSF90209">
    <property type="entry name" value="Ran binding protein zinc finger-like"/>
    <property type="match status" value="1"/>
</dbReference>
<sequence length="788" mass="87372">MFAGVKRRSSNIRVMQLFHELKQQFPTVPDHIVTACITNYGQKTNNNYCKDDQQKSIQEILKATIASENQESMGQQAVAPADPAVPRMSKSNVETNFSNDTIEEQYLCDEKRQVANSEILALDGGRNGKPKRPHRKNHHQKKVKGSAVKKSTKDEIDNQQHPSCCAADYSQSSKSFLDNLDIKVDARSNQNSPDRHRLEMNEGDSDPNRNVKPNAFYSKNSESVSVSCSNPNSETEQKVGNSSFFVKRPTYLNIKPDQPATPHDLVDANIRPSERCFDIQKLLHSEHSDSKPPRSPLTSKRFLRGSPSKPDGITTTKSPLVSPDTKKPPLSPKSNRAHHFQDSPISKSFISPASQFSNNPILSPSVDVSASVFQSKNLTGETSNIGDCKKDCEKCADLVGVGTPAQAVTPLLEAGASVNLSLKVDCSMGLVQSPTRPRRSSVLNVTPELPWCSPESPSSQRSYTSVNLTLRPPSSEPQAPINITSQNSSLTYSTSSFDSQKGLQSRLQITVGPSGGTVSSVRTRPKSSYIPQESPQETVPARAGSLPDLAANESTSVISKQQVRIDRLRIELVTEKGRLIAMQREVAALENPLTNSLTTKVDVELEKQLLNEIKHLRGQCERLVFEVEGQVECRVPLGETNEEFYRNIYTGQRGPLTIERPFSNRRLQYQGPSPVAVSEVDGPKWNCPVCTFQNHPLLNKCEQCEMPRILHGPAKPQLPPSRQTVGMTRQYSDNGPSFNNANQYYGNPMHRSFPTLPQNTNFNLLPYSHNNYVAAFNPNVNFCPNQRL</sequence>
<keyword evidence="8" id="KW-0418">Kinase</keyword>
<dbReference type="PANTHER" id="PTHR46253:SF1">
    <property type="entry name" value="TAB2"/>
    <property type="match status" value="1"/>
</dbReference>
<organism evidence="7 8">
    <name type="scientific">Agrilus planipennis</name>
    <name type="common">Emerald ash borer</name>
    <name type="synonym">Agrilus marcopoli</name>
    <dbReference type="NCBI Taxonomy" id="224129"/>
    <lineage>
        <taxon>Eukaryota</taxon>
        <taxon>Metazoa</taxon>
        <taxon>Ecdysozoa</taxon>
        <taxon>Arthropoda</taxon>
        <taxon>Hexapoda</taxon>
        <taxon>Insecta</taxon>
        <taxon>Pterygota</taxon>
        <taxon>Neoptera</taxon>
        <taxon>Endopterygota</taxon>
        <taxon>Coleoptera</taxon>
        <taxon>Polyphaga</taxon>
        <taxon>Elateriformia</taxon>
        <taxon>Buprestoidea</taxon>
        <taxon>Buprestidae</taxon>
        <taxon>Agrilinae</taxon>
        <taxon>Agrilus</taxon>
    </lineage>
</organism>
<dbReference type="OrthoDB" id="6367910at2759"/>
<feature type="region of interest" description="Disordered" evidence="5">
    <location>
        <begin position="446"/>
        <end position="497"/>
    </location>
</feature>
<dbReference type="InterPro" id="IPR001876">
    <property type="entry name" value="Znf_RanBP2"/>
</dbReference>
<evidence type="ECO:0000313" key="7">
    <source>
        <dbReference type="Proteomes" id="UP000192223"/>
    </source>
</evidence>